<dbReference type="Proteomes" id="UP000193380">
    <property type="component" value="Unassembled WGS sequence"/>
</dbReference>
<reference evidence="1" key="1">
    <citation type="journal article" date="2014" name="Nat. Commun.">
        <title>The rainbow trout genome provides novel insights into evolution after whole-genome duplication in vertebrates.</title>
        <authorList>
            <person name="Berthelot C."/>
            <person name="Brunet F."/>
            <person name="Chalopin D."/>
            <person name="Juanchich A."/>
            <person name="Bernard M."/>
            <person name="Noel B."/>
            <person name="Bento P."/>
            <person name="Da Silva C."/>
            <person name="Labadie K."/>
            <person name="Alberti A."/>
            <person name="Aury J.M."/>
            <person name="Louis A."/>
            <person name="Dehais P."/>
            <person name="Bardou P."/>
            <person name="Montfort J."/>
            <person name="Klopp C."/>
            <person name="Cabau C."/>
            <person name="Gaspin C."/>
            <person name="Thorgaard G.H."/>
            <person name="Boussaha M."/>
            <person name="Quillet E."/>
            <person name="Guyomard R."/>
            <person name="Galiana D."/>
            <person name="Bobe J."/>
            <person name="Volff J.N."/>
            <person name="Genet C."/>
            <person name="Wincker P."/>
            <person name="Jaillon O."/>
            <person name="Roest Crollius H."/>
            <person name="Guiguen Y."/>
        </authorList>
    </citation>
    <scope>NUCLEOTIDE SEQUENCE [LARGE SCALE GENOMIC DNA]</scope>
</reference>
<dbReference type="AlphaFoldDB" id="A0A060X5M7"/>
<evidence type="ECO:0000313" key="2">
    <source>
        <dbReference type="Proteomes" id="UP000193380"/>
    </source>
</evidence>
<evidence type="ECO:0000313" key="1">
    <source>
        <dbReference type="EMBL" id="CDQ72639.1"/>
    </source>
</evidence>
<dbReference type="STRING" id="8022.A0A060X5M7"/>
<protein>
    <submittedName>
        <fullName evidence="1">Uncharacterized protein</fullName>
    </submittedName>
</protein>
<name>A0A060X5M7_ONCMY</name>
<sequence>MNSMSPEVALNRISPELRPLLCSVVRNGRVGLDSTNCLRVTDLKTG</sequence>
<reference evidence="1" key="2">
    <citation type="submission" date="2014-03" db="EMBL/GenBank/DDBJ databases">
        <authorList>
            <person name="Genoscope - CEA"/>
        </authorList>
    </citation>
    <scope>NUCLEOTIDE SEQUENCE</scope>
</reference>
<dbReference type="PaxDb" id="8022-A0A060X5M7"/>
<accession>A0A060X5M7</accession>
<gene>
    <name evidence="1" type="ORF">GSONMT00002631001</name>
</gene>
<dbReference type="EMBL" id="FR904846">
    <property type="protein sequence ID" value="CDQ72639.1"/>
    <property type="molecule type" value="Genomic_DNA"/>
</dbReference>
<organism evidence="1 2">
    <name type="scientific">Oncorhynchus mykiss</name>
    <name type="common">Rainbow trout</name>
    <name type="synonym">Salmo gairdneri</name>
    <dbReference type="NCBI Taxonomy" id="8022"/>
    <lineage>
        <taxon>Eukaryota</taxon>
        <taxon>Metazoa</taxon>
        <taxon>Chordata</taxon>
        <taxon>Craniata</taxon>
        <taxon>Vertebrata</taxon>
        <taxon>Euteleostomi</taxon>
        <taxon>Actinopterygii</taxon>
        <taxon>Neopterygii</taxon>
        <taxon>Teleostei</taxon>
        <taxon>Protacanthopterygii</taxon>
        <taxon>Salmoniformes</taxon>
        <taxon>Salmonidae</taxon>
        <taxon>Salmoninae</taxon>
        <taxon>Oncorhynchus</taxon>
    </lineage>
</organism>
<proteinExistence type="predicted"/>